<sequence>NDAPALSDQSEITLSPTKLVRTGPTRMEMDGITVIPVRAEQIPDTQLPALLHEEWQGLPSDTASAQGSEQSGLGKAGRSTESVVSPMDRTALNKTPRGGETSASVPTRWDEETRHFVLDPRGIAHTPEETQKKQVAATASLLHAVSQQKADGSTVRVRLEPSYAVQTHMDTPDAVKFLSQVVAHRTAEHTTPLTITLSFSNGYTINLCTPQL</sequence>
<comment type="caution">
    <text evidence="2">The sequence shown here is derived from an EMBL/GenBank/DDBJ whole genome shotgun (WGS) entry which is preliminary data.</text>
</comment>
<feature type="compositionally biased region" description="Polar residues" evidence="1">
    <location>
        <begin position="60"/>
        <end position="71"/>
    </location>
</feature>
<dbReference type="Proteomes" id="UP001597058">
    <property type="component" value="Unassembled WGS sequence"/>
</dbReference>
<feature type="region of interest" description="Disordered" evidence="1">
    <location>
        <begin position="60"/>
        <end position="105"/>
    </location>
</feature>
<name>A0ABW3XW07_9ACTN</name>
<proteinExistence type="predicted"/>
<evidence type="ECO:0000313" key="3">
    <source>
        <dbReference type="Proteomes" id="UP001597058"/>
    </source>
</evidence>
<accession>A0ABW3XW07</accession>
<organism evidence="2 3">
    <name type="scientific">Streptomyces kaempferi</name>
    <dbReference type="NCBI Taxonomy" id="333725"/>
    <lineage>
        <taxon>Bacteria</taxon>
        <taxon>Bacillati</taxon>
        <taxon>Actinomycetota</taxon>
        <taxon>Actinomycetes</taxon>
        <taxon>Kitasatosporales</taxon>
        <taxon>Streptomycetaceae</taxon>
        <taxon>Streptomyces</taxon>
    </lineage>
</organism>
<dbReference type="RefSeq" id="WP_381331351.1">
    <property type="nucleotide sequence ID" value="NZ_JBHTMM010000246.1"/>
</dbReference>
<protein>
    <submittedName>
        <fullName evidence="2">Uncharacterized protein</fullName>
    </submittedName>
</protein>
<keyword evidence="3" id="KW-1185">Reference proteome</keyword>
<gene>
    <name evidence="2" type="ORF">ACFQ5X_49605</name>
</gene>
<evidence type="ECO:0000256" key="1">
    <source>
        <dbReference type="SAM" id="MobiDB-lite"/>
    </source>
</evidence>
<feature type="non-terminal residue" evidence="2">
    <location>
        <position position="1"/>
    </location>
</feature>
<reference evidence="3" key="1">
    <citation type="journal article" date="2019" name="Int. J. Syst. Evol. Microbiol.">
        <title>The Global Catalogue of Microorganisms (GCM) 10K type strain sequencing project: providing services to taxonomists for standard genome sequencing and annotation.</title>
        <authorList>
            <consortium name="The Broad Institute Genomics Platform"/>
            <consortium name="The Broad Institute Genome Sequencing Center for Infectious Disease"/>
            <person name="Wu L."/>
            <person name="Ma J."/>
        </authorList>
    </citation>
    <scope>NUCLEOTIDE SEQUENCE [LARGE SCALE GENOMIC DNA]</scope>
    <source>
        <strain evidence="3">CGMCC 4.7020</strain>
    </source>
</reference>
<dbReference type="EMBL" id="JBHTMM010000246">
    <property type="protein sequence ID" value="MFD1313709.1"/>
    <property type="molecule type" value="Genomic_DNA"/>
</dbReference>
<evidence type="ECO:0000313" key="2">
    <source>
        <dbReference type="EMBL" id="MFD1313709.1"/>
    </source>
</evidence>